<keyword evidence="1" id="KW-0472">Membrane</keyword>
<feature type="transmembrane region" description="Helical" evidence="1">
    <location>
        <begin position="6"/>
        <end position="23"/>
    </location>
</feature>
<protein>
    <submittedName>
        <fullName evidence="2">Uncharacterized protein</fullName>
    </submittedName>
</protein>
<gene>
    <name evidence="2" type="ORF">DFR62_3034</name>
</gene>
<keyword evidence="1" id="KW-0812">Transmembrane</keyword>
<evidence type="ECO:0000256" key="1">
    <source>
        <dbReference type="SAM" id="Phobius"/>
    </source>
</evidence>
<comment type="caution">
    <text evidence="2">The sequence shown here is derived from an EMBL/GenBank/DDBJ whole genome shotgun (WGS) entry which is preliminary data.</text>
</comment>
<accession>A0A497YFQ2</accession>
<keyword evidence="1" id="KW-1133">Transmembrane helix</keyword>
<evidence type="ECO:0000313" key="3">
    <source>
        <dbReference type="Proteomes" id="UP000280791"/>
    </source>
</evidence>
<evidence type="ECO:0000313" key="2">
    <source>
        <dbReference type="EMBL" id="RLJ85333.1"/>
    </source>
</evidence>
<sequence length="60" mass="7110">METVRITGSFFYIFPITMTIGLFSDKLDYLTCLIFVESGILIKVKYENSKGMVYYRFSRY</sequence>
<name>A0A497YFQ2_9BACL</name>
<keyword evidence="3" id="KW-1185">Reference proteome</keyword>
<proteinExistence type="predicted"/>
<dbReference type="EMBL" id="RCCP01000005">
    <property type="protein sequence ID" value="RLJ85333.1"/>
    <property type="molecule type" value="Genomic_DNA"/>
</dbReference>
<dbReference type="AlphaFoldDB" id="A0A497YFQ2"/>
<organism evidence="2 3">
    <name type="scientific">Planococcus citreus</name>
    <dbReference type="NCBI Taxonomy" id="1373"/>
    <lineage>
        <taxon>Bacteria</taxon>
        <taxon>Bacillati</taxon>
        <taxon>Bacillota</taxon>
        <taxon>Bacilli</taxon>
        <taxon>Bacillales</taxon>
        <taxon>Caryophanaceae</taxon>
        <taxon>Planococcus</taxon>
    </lineage>
</organism>
<reference evidence="2 3" key="1">
    <citation type="submission" date="2018-10" db="EMBL/GenBank/DDBJ databases">
        <title>Genomic Encyclopedia of Type Strains, Phase IV (KMG-IV): sequencing the most valuable type-strain genomes for metagenomic binning, comparative biology and taxonomic classification.</title>
        <authorList>
            <person name="Goeker M."/>
        </authorList>
    </citation>
    <scope>NUCLEOTIDE SEQUENCE [LARGE SCALE GENOMIC DNA]</scope>
    <source>
        <strain evidence="2 3">DSM 20549</strain>
    </source>
</reference>
<dbReference type="Proteomes" id="UP000280791">
    <property type="component" value="Unassembled WGS sequence"/>
</dbReference>